<sequence length="592" mass="65579">MHASNMRMPVRLRSYQSRMDLATKECTIWEAARATTASLSEFLPIKIGPMGVSYVSAGLGFSNPAKEAFDEAVRVWHLSDIGCLVSIGTGITPPARLETGLDSTSLLTMLNLSNLSRLPELLHTFFRAATDCERTHEELSRDACSLGLNYFRFNVETGLENIARYEVSGIEILRTATDDYLQRSETANLLSLCALHVTAGPVDDSQTEDDVPSTLPKQSYGIPVNKVSKTRNTVQSESFPNTLTNRINAYSLFDTRDIDATTEDSNASQDADDWFRLLEDRVTGKNKVMDRRRKDNDKKVKVAILDSGIDASHPQFSKYPMDGGMSRFRGFGDHNCRDWTGSSATHDRVGHGTHAAALVLKVAPKAELYIAKIFDSKDGDANTPHHVAEGQQAIRHAIETWHVNIISMSFGFPRRDDEIRNAVGEAHARGVIMFAAASNYGALEGKRTAFPANIVGQVIKISSTDGLGSKSRFNPEPASNDDNFSVVGEAVESAWPRHFNLGEEQRKSGTSIATPIAAGIAALVLEYAEQRPQTIVNRHNLWHYDGMRVIFAKMASSKDGFDFIRPWELLDNEWRNKDISNRITYELIGVGF</sequence>
<dbReference type="Gene3D" id="3.40.1090.10">
    <property type="entry name" value="Cytosolic phospholipase A2 catalytic domain"/>
    <property type="match status" value="1"/>
</dbReference>
<evidence type="ECO:0000256" key="5">
    <source>
        <dbReference type="PROSITE-ProRule" id="PRU01240"/>
    </source>
</evidence>
<evidence type="ECO:0000313" key="8">
    <source>
        <dbReference type="EMBL" id="KAK3174710.1"/>
    </source>
</evidence>
<dbReference type="InterPro" id="IPR015500">
    <property type="entry name" value="Peptidase_S8_subtilisin-rel"/>
</dbReference>
<evidence type="ECO:0000256" key="6">
    <source>
        <dbReference type="RuleBase" id="RU003355"/>
    </source>
</evidence>
<dbReference type="SUPFAM" id="SSF52151">
    <property type="entry name" value="FabD/lysophospholipase-like"/>
    <property type="match status" value="1"/>
</dbReference>
<feature type="active site" description="Charge relay system" evidence="5">
    <location>
        <position position="306"/>
    </location>
</feature>
<dbReference type="InterPro" id="IPR023827">
    <property type="entry name" value="Peptidase_S8_Asp-AS"/>
</dbReference>
<name>A0AAD9ZB44_9LECA</name>
<dbReference type="Pfam" id="PF00082">
    <property type="entry name" value="Peptidase_S8"/>
    <property type="match status" value="1"/>
</dbReference>
<evidence type="ECO:0000259" key="7">
    <source>
        <dbReference type="Pfam" id="PF00082"/>
    </source>
</evidence>
<dbReference type="InterPro" id="IPR050131">
    <property type="entry name" value="Peptidase_S8_subtilisin-like"/>
</dbReference>
<keyword evidence="4 5" id="KW-0720">Serine protease</keyword>
<dbReference type="InterPro" id="IPR016035">
    <property type="entry name" value="Acyl_Trfase/lysoPLipase"/>
</dbReference>
<reference evidence="8" key="1">
    <citation type="submission" date="2022-11" db="EMBL/GenBank/DDBJ databases">
        <title>Chromosomal genome sequence assembly and mating type (MAT) locus characterization of the leprose asexual lichenized fungus Lepraria neglecta (Nyl.) Erichsen.</title>
        <authorList>
            <person name="Allen J.L."/>
            <person name="Pfeffer B."/>
        </authorList>
    </citation>
    <scope>NUCLEOTIDE SEQUENCE</scope>
    <source>
        <strain evidence="8">Allen 5258</strain>
    </source>
</reference>
<evidence type="ECO:0000256" key="1">
    <source>
        <dbReference type="ARBA" id="ARBA00011073"/>
    </source>
</evidence>
<keyword evidence="3 5" id="KW-0378">Hydrolase</keyword>
<dbReference type="EMBL" id="JASNWA010000006">
    <property type="protein sequence ID" value="KAK3174710.1"/>
    <property type="molecule type" value="Genomic_DNA"/>
</dbReference>
<evidence type="ECO:0000256" key="2">
    <source>
        <dbReference type="ARBA" id="ARBA00022670"/>
    </source>
</evidence>
<evidence type="ECO:0000256" key="4">
    <source>
        <dbReference type="ARBA" id="ARBA00022825"/>
    </source>
</evidence>
<dbReference type="GO" id="GO:0004252">
    <property type="term" value="F:serine-type endopeptidase activity"/>
    <property type="evidence" value="ECO:0007669"/>
    <property type="project" value="UniProtKB-UniRule"/>
</dbReference>
<dbReference type="InterPro" id="IPR036852">
    <property type="entry name" value="Peptidase_S8/S53_dom_sf"/>
</dbReference>
<comment type="similarity">
    <text evidence="1 5 6">Belongs to the peptidase S8 family.</text>
</comment>
<gene>
    <name evidence="8" type="ORF">OEA41_001956</name>
</gene>
<dbReference type="InterPro" id="IPR023828">
    <property type="entry name" value="Peptidase_S8_Ser-AS"/>
</dbReference>
<feature type="active site" description="Charge relay system" evidence="5">
    <location>
        <position position="511"/>
    </location>
</feature>
<dbReference type="Proteomes" id="UP001276659">
    <property type="component" value="Unassembled WGS sequence"/>
</dbReference>
<dbReference type="SUPFAM" id="SSF52743">
    <property type="entry name" value="Subtilisin-like"/>
    <property type="match status" value="1"/>
</dbReference>
<evidence type="ECO:0000256" key="3">
    <source>
        <dbReference type="ARBA" id="ARBA00022801"/>
    </source>
</evidence>
<feature type="active site" description="Charge relay system" evidence="5">
    <location>
        <position position="351"/>
    </location>
</feature>
<dbReference type="Gene3D" id="3.40.50.200">
    <property type="entry name" value="Peptidase S8/S53 domain"/>
    <property type="match status" value="1"/>
</dbReference>
<comment type="caution">
    <text evidence="8">The sequence shown here is derived from an EMBL/GenBank/DDBJ whole genome shotgun (WGS) entry which is preliminary data.</text>
</comment>
<feature type="domain" description="Peptidase S8/S53" evidence="7">
    <location>
        <begin position="298"/>
        <end position="529"/>
    </location>
</feature>
<accession>A0AAD9ZB44</accession>
<keyword evidence="9" id="KW-1185">Reference proteome</keyword>
<dbReference type="PRINTS" id="PR00723">
    <property type="entry name" value="SUBTILISIN"/>
</dbReference>
<dbReference type="PROSITE" id="PS51892">
    <property type="entry name" value="SUBTILASE"/>
    <property type="match status" value="1"/>
</dbReference>
<keyword evidence="2 5" id="KW-0645">Protease</keyword>
<dbReference type="AlphaFoldDB" id="A0AAD9ZB44"/>
<dbReference type="PROSITE" id="PS00138">
    <property type="entry name" value="SUBTILASE_SER"/>
    <property type="match status" value="1"/>
</dbReference>
<proteinExistence type="inferred from homology"/>
<protein>
    <recommendedName>
        <fullName evidence="7">Peptidase S8/S53 domain-containing protein</fullName>
    </recommendedName>
</protein>
<organism evidence="8 9">
    <name type="scientific">Lepraria neglecta</name>
    <dbReference type="NCBI Taxonomy" id="209136"/>
    <lineage>
        <taxon>Eukaryota</taxon>
        <taxon>Fungi</taxon>
        <taxon>Dikarya</taxon>
        <taxon>Ascomycota</taxon>
        <taxon>Pezizomycotina</taxon>
        <taxon>Lecanoromycetes</taxon>
        <taxon>OSLEUM clade</taxon>
        <taxon>Lecanoromycetidae</taxon>
        <taxon>Lecanorales</taxon>
        <taxon>Lecanorineae</taxon>
        <taxon>Stereocaulaceae</taxon>
        <taxon>Lepraria</taxon>
    </lineage>
</organism>
<evidence type="ECO:0000313" key="9">
    <source>
        <dbReference type="Proteomes" id="UP001276659"/>
    </source>
</evidence>
<dbReference type="InterPro" id="IPR000209">
    <property type="entry name" value="Peptidase_S8/S53_dom"/>
</dbReference>
<dbReference type="PANTHER" id="PTHR43806">
    <property type="entry name" value="PEPTIDASE S8"/>
    <property type="match status" value="1"/>
</dbReference>
<dbReference type="GO" id="GO:0006508">
    <property type="term" value="P:proteolysis"/>
    <property type="evidence" value="ECO:0007669"/>
    <property type="project" value="UniProtKB-KW"/>
</dbReference>
<dbReference type="PROSITE" id="PS00136">
    <property type="entry name" value="SUBTILASE_ASP"/>
    <property type="match status" value="1"/>
</dbReference>
<dbReference type="PANTHER" id="PTHR43806:SF11">
    <property type="entry name" value="CEREVISIN-RELATED"/>
    <property type="match status" value="1"/>
</dbReference>